<evidence type="ECO:0000256" key="1">
    <source>
        <dbReference type="SAM" id="MobiDB-lite"/>
    </source>
</evidence>
<feature type="non-terminal residue" evidence="2">
    <location>
        <position position="1"/>
    </location>
</feature>
<dbReference type="OrthoDB" id="9973021at2759"/>
<organism evidence="2 3">
    <name type="scientific">Linnemannia elongata AG-77</name>
    <dbReference type="NCBI Taxonomy" id="1314771"/>
    <lineage>
        <taxon>Eukaryota</taxon>
        <taxon>Fungi</taxon>
        <taxon>Fungi incertae sedis</taxon>
        <taxon>Mucoromycota</taxon>
        <taxon>Mortierellomycotina</taxon>
        <taxon>Mortierellomycetes</taxon>
        <taxon>Mortierellales</taxon>
        <taxon>Mortierellaceae</taxon>
        <taxon>Linnemannia</taxon>
    </lineage>
</organism>
<feature type="region of interest" description="Disordered" evidence="1">
    <location>
        <begin position="438"/>
        <end position="459"/>
    </location>
</feature>
<reference evidence="2 3" key="1">
    <citation type="submission" date="2016-05" db="EMBL/GenBank/DDBJ databases">
        <title>Genome sequencing reveals origins of a unique bacterial endosymbiosis in the earliest lineages of terrestrial Fungi.</title>
        <authorList>
            <consortium name="DOE Joint Genome Institute"/>
            <person name="Uehling J."/>
            <person name="Gryganskyi A."/>
            <person name="Hameed K."/>
            <person name="Tschaplinski T."/>
            <person name="Misztal P."/>
            <person name="Wu S."/>
            <person name="Desiro A."/>
            <person name="Vande Pol N."/>
            <person name="Du Z.-Y."/>
            <person name="Zienkiewicz A."/>
            <person name="Zienkiewicz K."/>
            <person name="Morin E."/>
            <person name="Tisserant E."/>
            <person name="Splivallo R."/>
            <person name="Hainaut M."/>
            <person name="Henrissat B."/>
            <person name="Ohm R."/>
            <person name="Kuo A."/>
            <person name="Yan J."/>
            <person name="Lipzen A."/>
            <person name="Nolan M."/>
            <person name="Labutti K."/>
            <person name="Barry K."/>
            <person name="Goldstein A."/>
            <person name="Labbe J."/>
            <person name="Schadt C."/>
            <person name="Tuskan G."/>
            <person name="Grigoriev I."/>
            <person name="Martin F."/>
            <person name="Vilgalys R."/>
            <person name="Bonito G."/>
        </authorList>
    </citation>
    <scope>NUCLEOTIDE SEQUENCE [LARGE SCALE GENOMIC DNA]</scope>
    <source>
        <strain evidence="2 3">AG-77</strain>
    </source>
</reference>
<feature type="region of interest" description="Disordered" evidence="1">
    <location>
        <begin position="666"/>
        <end position="685"/>
    </location>
</feature>
<feature type="compositionally biased region" description="Basic and acidic residues" evidence="1">
    <location>
        <begin position="666"/>
        <end position="678"/>
    </location>
</feature>
<accession>A0A197K5F5</accession>
<protein>
    <recommendedName>
        <fullName evidence="4">F-box domain-containing protein</fullName>
    </recommendedName>
</protein>
<evidence type="ECO:0000313" key="3">
    <source>
        <dbReference type="Proteomes" id="UP000078512"/>
    </source>
</evidence>
<sequence length="685" mass="79108">PFNHPCQLHQQPHSGSDIVISLAFTFDALIHSHMAGTQLAFFKYSALSSKRQQQQQHQRTLNPNGNSIAPTSPLQLALSIPEILEHIITFLSLKDRQTVAQLVSEQWHSICKGLAPVPFIWSLCLPDSENHTARDLVHLVHNLTIRVFQSKHATHRLASWAAMMRMISDVIIERRQLKLCNLHLMEGVVVNLTIQLPQLPVLLYLTALKIDRENWWDIMHLFTIFKKCPNLVELIIKPTWTSRYVHDTLSSQMDPRDEDALVNEVRVPMTRLRTCILYKMMVTLPALKVFLESCPRLSELTLINSFRFNRSDHRFIQLGDQQPIINLIGTQCPNLKKLHYSAHDKALTDQEITSILEHFPDFEEYSFADRDAGLTLLAGLRTITNRVTTLNLLTIQAHQSQRLPTLRDILCTFTHLIHLRAPSMDYYHEDMDVNDVRGQSKARWNPSGRRNQGKTSSPNGQYVWACRGLRTLHMTVGSRLSDNNSSDNALIMFGFLSKQCPQLQEIHLRRTILDLSFKGGLCLLTRLQELERIKITTRSDYKLDEQALFWLRTTPSIIDFFNYPLLKVKTRRDIQNWNHRLPGTEASVEASWTRIIKDGQRVGVDLNNVGLREDLLDWMEERYGSRTLLTWPKLMFFSIETKERRNTSASALQKLEAFVAKSRPDTQVHIRHSPKDPFEDTLQLH</sequence>
<dbReference type="SUPFAM" id="SSF52047">
    <property type="entry name" value="RNI-like"/>
    <property type="match status" value="1"/>
</dbReference>
<gene>
    <name evidence="2" type="ORF">K457DRAFT_1886662</name>
</gene>
<dbReference type="AlphaFoldDB" id="A0A197K5F5"/>
<proteinExistence type="predicted"/>
<evidence type="ECO:0000313" key="2">
    <source>
        <dbReference type="EMBL" id="OAQ32413.1"/>
    </source>
</evidence>
<evidence type="ECO:0008006" key="4">
    <source>
        <dbReference type="Google" id="ProtNLM"/>
    </source>
</evidence>
<dbReference type="InterPro" id="IPR032675">
    <property type="entry name" value="LRR_dom_sf"/>
</dbReference>
<dbReference type="Gene3D" id="3.80.10.10">
    <property type="entry name" value="Ribonuclease Inhibitor"/>
    <property type="match status" value="1"/>
</dbReference>
<name>A0A197K5F5_9FUNG</name>
<feature type="compositionally biased region" description="Polar residues" evidence="1">
    <location>
        <begin position="448"/>
        <end position="459"/>
    </location>
</feature>
<dbReference type="Proteomes" id="UP000078512">
    <property type="component" value="Unassembled WGS sequence"/>
</dbReference>
<dbReference type="EMBL" id="KV442025">
    <property type="protein sequence ID" value="OAQ32413.1"/>
    <property type="molecule type" value="Genomic_DNA"/>
</dbReference>
<keyword evidence="3" id="KW-1185">Reference proteome</keyword>